<evidence type="ECO:0000313" key="3">
    <source>
        <dbReference type="Proteomes" id="UP000572817"/>
    </source>
</evidence>
<evidence type="ECO:0000256" key="1">
    <source>
        <dbReference type="SAM" id="SignalP"/>
    </source>
</evidence>
<organism evidence="2 3">
    <name type="scientific">Botryosphaeria dothidea</name>
    <dbReference type="NCBI Taxonomy" id="55169"/>
    <lineage>
        <taxon>Eukaryota</taxon>
        <taxon>Fungi</taxon>
        <taxon>Dikarya</taxon>
        <taxon>Ascomycota</taxon>
        <taxon>Pezizomycotina</taxon>
        <taxon>Dothideomycetes</taxon>
        <taxon>Dothideomycetes incertae sedis</taxon>
        <taxon>Botryosphaeriales</taxon>
        <taxon>Botryosphaeriaceae</taxon>
        <taxon>Botryosphaeria</taxon>
    </lineage>
</organism>
<protein>
    <submittedName>
        <fullName evidence="2">Uncharacterized protein</fullName>
    </submittedName>
</protein>
<evidence type="ECO:0000313" key="2">
    <source>
        <dbReference type="EMBL" id="KAF4313515.1"/>
    </source>
</evidence>
<dbReference type="OrthoDB" id="2910287at2759"/>
<proteinExistence type="predicted"/>
<comment type="caution">
    <text evidence="2">The sequence shown here is derived from an EMBL/GenBank/DDBJ whole genome shotgun (WGS) entry which is preliminary data.</text>
</comment>
<accession>A0A8H4J5K4</accession>
<feature type="chain" id="PRO_5034339077" evidence="1">
    <location>
        <begin position="21"/>
        <end position="131"/>
    </location>
</feature>
<keyword evidence="1" id="KW-0732">Signal</keyword>
<dbReference type="AlphaFoldDB" id="A0A8H4J5K4"/>
<sequence>MQYLTALAAAIVPFIAVTSAAPPTANLPNGFVKREVGSVTFCTGENYSGECSTQTYATNQCIVLPAPFNKNVKTFVPDHGNLVRVTNSAESCTTHGDLFLEWPGSIQFNSYNGVDYSNATSFLVQQCDNCA</sequence>
<keyword evidence="3" id="KW-1185">Reference proteome</keyword>
<gene>
    <name evidence="2" type="ORF">GTA08_BOTSDO00933</name>
</gene>
<dbReference type="Proteomes" id="UP000572817">
    <property type="component" value="Unassembled WGS sequence"/>
</dbReference>
<feature type="signal peptide" evidence="1">
    <location>
        <begin position="1"/>
        <end position="20"/>
    </location>
</feature>
<dbReference type="EMBL" id="WWBZ02000001">
    <property type="protein sequence ID" value="KAF4313515.1"/>
    <property type="molecule type" value="Genomic_DNA"/>
</dbReference>
<name>A0A8H4J5K4_9PEZI</name>
<reference evidence="2" key="1">
    <citation type="submission" date="2020-04" db="EMBL/GenBank/DDBJ databases">
        <title>Genome Assembly and Annotation of Botryosphaeria dothidea sdau 11-99, a Latent Pathogen of Apple Fruit Ring Rot in China.</title>
        <authorList>
            <person name="Yu C."/>
            <person name="Diao Y."/>
            <person name="Lu Q."/>
            <person name="Zhao J."/>
            <person name="Cui S."/>
            <person name="Peng C."/>
            <person name="He B."/>
            <person name="Liu H."/>
        </authorList>
    </citation>
    <scope>NUCLEOTIDE SEQUENCE [LARGE SCALE GENOMIC DNA]</scope>
    <source>
        <strain evidence="2">Sdau11-99</strain>
    </source>
</reference>